<comment type="caution">
    <text evidence="2">The sequence shown here is derived from an EMBL/GenBank/DDBJ whole genome shotgun (WGS) entry which is preliminary data.</text>
</comment>
<evidence type="ECO:0000313" key="2">
    <source>
        <dbReference type="EMBL" id="MEJ2887303.1"/>
    </source>
</evidence>
<name>A0ABU8N6K4_9PSEU</name>
<evidence type="ECO:0000313" key="3">
    <source>
        <dbReference type="Proteomes" id="UP001370100"/>
    </source>
</evidence>
<gene>
    <name evidence="2" type="ORF">WCD41_12665</name>
</gene>
<sequence length="80" mass="8329">MATPYLPHDPYGGDGAMVMSVAGGGARRLSRKASNVVIGAIVFATCVVPLVIAAIVYLSMPDVDGMMDRVQHPSITVESP</sequence>
<accession>A0ABU8N6K4</accession>
<keyword evidence="1" id="KW-1133">Transmembrane helix</keyword>
<keyword evidence="3" id="KW-1185">Reference proteome</keyword>
<keyword evidence="1" id="KW-0812">Transmembrane</keyword>
<proteinExistence type="predicted"/>
<feature type="transmembrane region" description="Helical" evidence="1">
    <location>
        <begin position="36"/>
        <end position="60"/>
    </location>
</feature>
<dbReference type="Proteomes" id="UP001370100">
    <property type="component" value="Unassembled WGS sequence"/>
</dbReference>
<dbReference type="EMBL" id="JBBEGL010000003">
    <property type="protein sequence ID" value="MEJ2887303.1"/>
    <property type="molecule type" value="Genomic_DNA"/>
</dbReference>
<organism evidence="2 3">
    <name type="scientific">Actinomycetospora aeridis</name>
    <dbReference type="NCBI Taxonomy" id="3129231"/>
    <lineage>
        <taxon>Bacteria</taxon>
        <taxon>Bacillati</taxon>
        <taxon>Actinomycetota</taxon>
        <taxon>Actinomycetes</taxon>
        <taxon>Pseudonocardiales</taxon>
        <taxon>Pseudonocardiaceae</taxon>
        <taxon>Actinomycetospora</taxon>
    </lineage>
</organism>
<reference evidence="2 3" key="1">
    <citation type="submission" date="2024-03" db="EMBL/GenBank/DDBJ databases">
        <title>Actinomycetospora sp. OC33-EN06, a novel actinomycete isolated from wild orchid (Aerides multiflora).</title>
        <authorList>
            <person name="Suriyachadkun C."/>
        </authorList>
    </citation>
    <scope>NUCLEOTIDE SEQUENCE [LARGE SCALE GENOMIC DNA]</scope>
    <source>
        <strain evidence="2 3">OC33-EN06</strain>
    </source>
</reference>
<dbReference type="RefSeq" id="WP_337713783.1">
    <property type="nucleotide sequence ID" value="NZ_JBBEGL010000003.1"/>
</dbReference>
<protein>
    <submittedName>
        <fullName evidence="2">Uncharacterized protein</fullName>
    </submittedName>
</protein>
<keyword evidence="1" id="KW-0472">Membrane</keyword>
<evidence type="ECO:0000256" key="1">
    <source>
        <dbReference type="SAM" id="Phobius"/>
    </source>
</evidence>